<evidence type="ECO:0000259" key="1">
    <source>
        <dbReference type="Pfam" id="PF00535"/>
    </source>
</evidence>
<dbReference type="InterPro" id="IPR001173">
    <property type="entry name" value="Glyco_trans_2-like"/>
</dbReference>
<dbReference type="RefSeq" id="WP_108851372.1">
    <property type="nucleotide sequence ID" value="NZ_OMOQ01000001.1"/>
</dbReference>
<evidence type="ECO:0000313" key="3">
    <source>
        <dbReference type="Proteomes" id="UP000244924"/>
    </source>
</evidence>
<dbReference type="InterPro" id="IPR029044">
    <property type="entry name" value="Nucleotide-diphossugar_trans"/>
</dbReference>
<dbReference type="GO" id="GO:0016758">
    <property type="term" value="F:hexosyltransferase activity"/>
    <property type="evidence" value="ECO:0007669"/>
    <property type="project" value="UniProtKB-ARBA"/>
</dbReference>
<keyword evidence="2" id="KW-0808">Transferase</keyword>
<feature type="domain" description="Glycosyltransferase 2-like" evidence="1">
    <location>
        <begin position="22"/>
        <end position="149"/>
    </location>
</feature>
<dbReference type="Gene3D" id="3.90.550.10">
    <property type="entry name" value="Spore Coat Polysaccharide Biosynthesis Protein SpsA, Chain A"/>
    <property type="match status" value="1"/>
</dbReference>
<sequence length="261" mass="29215">MRSVNESTGVGDCEADPVPSVSVVMPVRDAAATLTDAIRSVQSQTFSGWELIIFDDGSKDASRRIAEDHAAGDQRIVVMRSEAGQGAAAARNRAISVAKGKYVAFLDADDLWLPEKLERQIAFMRQTGAALTFTAYCRRDSAGRERVRQVPKHVDYETLLRGNVIGCLTAVYDREKLGRKYMPEIRRRHDFALWLEIVMQSGPAQGLNETLAVHRVRPGSLSANRIAATIDTWRMYRERIGLSRWQAGRNLAAHLMQRVFR</sequence>
<gene>
    <name evidence="2" type="primary">tuaG</name>
    <name evidence="2" type="ORF">DEA8626_00391</name>
</gene>
<accession>A0A2R8B2R8</accession>
<protein>
    <submittedName>
        <fullName evidence="2">Teichuronic acid biosynthesis glycosyltransferase TuaG</fullName>
        <ecNumber evidence="2">2.4.-.-</ecNumber>
    </submittedName>
</protein>
<dbReference type="EC" id="2.4.-.-" evidence="2"/>
<evidence type="ECO:0000313" key="2">
    <source>
        <dbReference type="EMBL" id="SPH16877.1"/>
    </source>
</evidence>
<dbReference type="Pfam" id="PF00535">
    <property type="entry name" value="Glycos_transf_2"/>
    <property type="match status" value="1"/>
</dbReference>
<dbReference type="EMBL" id="OMOQ01000001">
    <property type="protein sequence ID" value="SPH16877.1"/>
    <property type="molecule type" value="Genomic_DNA"/>
</dbReference>
<dbReference type="PANTHER" id="PTHR22916">
    <property type="entry name" value="GLYCOSYLTRANSFERASE"/>
    <property type="match status" value="1"/>
</dbReference>
<dbReference type="OrthoDB" id="5291101at2"/>
<dbReference type="PANTHER" id="PTHR22916:SF3">
    <property type="entry name" value="UDP-GLCNAC:BETAGAL BETA-1,3-N-ACETYLGLUCOSAMINYLTRANSFERASE-LIKE PROTEIN 1"/>
    <property type="match status" value="1"/>
</dbReference>
<dbReference type="CDD" id="cd00761">
    <property type="entry name" value="Glyco_tranf_GTA_type"/>
    <property type="match status" value="1"/>
</dbReference>
<keyword evidence="2" id="KW-0328">Glycosyltransferase</keyword>
<reference evidence="2 3" key="1">
    <citation type="submission" date="2018-03" db="EMBL/GenBank/DDBJ databases">
        <authorList>
            <person name="Keele B.F."/>
        </authorList>
    </citation>
    <scope>NUCLEOTIDE SEQUENCE [LARGE SCALE GENOMIC DNA]</scope>
    <source>
        <strain evidence="2 3">CECT 8626</strain>
    </source>
</reference>
<name>A0A2R8B2R8_9RHOB</name>
<proteinExistence type="predicted"/>
<dbReference type="Proteomes" id="UP000244924">
    <property type="component" value="Unassembled WGS sequence"/>
</dbReference>
<dbReference type="SUPFAM" id="SSF53448">
    <property type="entry name" value="Nucleotide-diphospho-sugar transferases"/>
    <property type="match status" value="1"/>
</dbReference>
<keyword evidence="3" id="KW-1185">Reference proteome</keyword>
<organism evidence="2 3">
    <name type="scientific">Albidovulum aquaemixtae</name>
    <dbReference type="NCBI Taxonomy" id="1542388"/>
    <lineage>
        <taxon>Bacteria</taxon>
        <taxon>Pseudomonadati</taxon>
        <taxon>Pseudomonadota</taxon>
        <taxon>Alphaproteobacteria</taxon>
        <taxon>Rhodobacterales</taxon>
        <taxon>Paracoccaceae</taxon>
        <taxon>Albidovulum</taxon>
    </lineage>
</organism>
<dbReference type="AlphaFoldDB" id="A0A2R8B2R8"/>